<dbReference type="InterPro" id="IPR012337">
    <property type="entry name" value="RNaseH-like_sf"/>
</dbReference>
<evidence type="ECO:0000256" key="3">
    <source>
        <dbReference type="ARBA" id="ARBA00022771"/>
    </source>
</evidence>
<evidence type="ECO:0000256" key="5">
    <source>
        <dbReference type="ARBA" id="ARBA00023242"/>
    </source>
</evidence>
<dbReference type="InterPro" id="IPR052035">
    <property type="entry name" value="ZnF_BED_domain_contain"/>
</dbReference>
<name>A0ABM8VXF9_GIGMA</name>
<evidence type="ECO:0000256" key="4">
    <source>
        <dbReference type="ARBA" id="ARBA00022833"/>
    </source>
</evidence>
<dbReference type="PANTHER" id="PTHR46481:SF10">
    <property type="entry name" value="ZINC FINGER BED DOMAIN-CONTAINING PROTEIN 39"/>
    <property type="match status" value="1"/>
</dbReference>
<keyword evidence="5" id="KW-0539">Nucleus</keyword>
<evidence type="ECO:0000256" key="1">
    <source>
        <dbReference type="ARBA" id="ARBA00004123"/>
    </source>
</evidence>
<dbReference type="EMBL" id="CAJVQB010000150">
    <property type="protein sequence ID" value="CAG8470981.1"/>
    <property type="molecule type" value="Genomic_DNA"/>
</dbReference>
<evidence type="ECO:0000313" key="6">
    <source>
        <dbReference type="EMBL" id="CAG8470981.1"/>
    </source>
</evidence>
<reference evidence="6 7" key="1">
    <citation type="submission" date="2021-06" db="EMBL/GenBank/DDBJ databases">
        <authorList>
            <person name="Kallberg Y."/>
            <person name="Tangrot J."/>
            <person name="Rosling A."/>
        </authorList>
    </citation>
    <scope>NUCLEOTIDE SEQUENCE [LARGE SCALE GENOMIC DNA]</scope>
    <source>
        <strain evidence="6 7">120-4 pot B 10/14</strain>
    </source>
</reference>
<organism evidence="6 7">
    <name type="scientific">Gigaspora margarita</name>
    <dbReference type="NCBI Taxonomy" id="4874"/>
    <lineage>
        <taxon>Eukaryota</taxon>
        <taxon>Fungi</taxon>
        <taxon>Fungi incertae sedis</taxon>
        <taxon>Mucoromycota</taxon>
        <taxon>Glomeromycotina</taxon>
        <taxon>Glomeromycetes</taxon>
        <taxon>Diversisporales</taxon>
        <taxon>Gigasporaceae</taxon>
        <taxon>Gigaspora</taxon>
    </lineage>
</organism>
<accession>A0ABM8VXF9</accession>
<evidence type="ECO:0000256" key="2">
    <source>
        <dbReference type="ARBA" id="ARBA00022723"/>
    </source>
</evidence>
<gene>
    <name evidence="6" type="ORF">GMARGA_LOCUS775</name>
</gene>
<dbReference type="PANTHER" id="PTHR46481">
    <property type="entry name" value="ZINC FINGER BED DOMAIN-CONTAINING PROTEIN 4"/>
    <property type="match status" value="1"/>
</dbReference>
<keyword evidence="7" id="KW-1185">Reference proteome</keyword>
<keyword evidence="3" id="KW-0863">Zinc-finger</keyword>
<proteinExistence type="predicted"/>
<evidence type="ECO:0000313" key="7">
    <source>
        <dbReference type="Proteomes" id="UP000789901"/>
    </source>
</evidence>
<keyword evidence="2" id="KW-0479">Metal-binding</keyword>
<sequence>MAHDPILTCSKANEDNLNIDLQAFILVNNPYFKQFIYELDSHLQLPSQQTLHNLIISKFASQKDLIKNFISSLSYKVTLTTNIWSSCAMISYIATTCYFINNNWQFCYILLDIFEIPSPYTGQTISNIILSLLEEYIRKQNFSINF</sequence>
<dbReference type="SUPFAM" id="SSF53098">
    <property type="entry name" value="Ribonuclease H-like"/>
    <property type="match status" value="1"/>
</dbReference>
<protein>
    <submittedName>
        <fullName evidence="6">43628_t:CDS:1</fullName>
    </submittedName>
</protein>
<keyword evidence="4" id="KW-0862">Zinc</keyword>
<dbReference type="Proteomes" id="UP000789901">
    <property type="component" value="Unassembled WGS sequence"/>
</dbReference>
<comment type="caution">
    <text evidence="6">The sequence shown here is derived from an EMBL/GenBank/DDBJ whole genome shotgun (WGS) entry which is preliminary data.</text>
</comment>
<comment type="subcellular location">
    <subcellularLocation>
        <location evidence="1">Nucleus</location>
    </subcellularLocation>
</comment>